<dbReference type="OrthoDB" id="5405204at2"/>
<gene>
    <name evidence="2" type="ordered locus">ABO_0060</name>
</gene>
<dbReference type="KEGG" id="abo:ABO_0060"/>
<keyword evidence="1" id="KW-0732">Signal</keyword>
<evidence type="ECO:0000256" key="1">
    <source>
        <dbReference type="SAM" id="SignalP"/>
    </source>
</evidence>
<name>Q0VTF4_ALCBS</name>
<dbReference type="EMBL" id="AM286690">
    <property type="protein sequence ID" value="CAL15508.1"/>
    <property type="molecule type" value="Genomic_DNA"/>
</dbReference>
<evidence type="ECO:0000313" key="2">
    <source>
        <dbReference type="EMBL" id="CAL15508.1"/>
    </source>
</evidence>
<organism evidence="2 3">
    <name type="scientific">Alcanivorax borkumensis (strain ATCC 700651 / DSM 11573 / NCIMB 13689 / SK2)</name>
    <dbReference type="NCBI Taxonomy" id="393595"/>
    <lineage>
        <taxon>Bacteria</taxon>
        <taxon>Pseudomonadati</taxon>
        <taxon>Pseudomonadota</taxon>
        <taxon>Gammaproteobacteria</taxon>
        <taxon>Oceanospirillales</taxon>
        <taxon>Alcanivoracaceae</taxon>
        <taxon>Alcanivorax</taxon>
    </lineage>
</organism>
<proteinExistence type="predicted"/>
<protein>
    <submittedName>
        <fullName evidence="2">Uncharacterized protein</fullName>
    </submittedName>
</protein>
<keyword evidence="3" id="KW-1185">Reference proteome</keyword>
<dbReference type="RefSeq" id="WP_011587358.1">
    <property type="nucleotide sequence ID" value="NC_008260.1"/>
</dbReference>
<dbReference type="Proteomes" id="UP000008871">
    <property type="component" value="Chromosome"/>
</dbReference>
<sequence length="456" mass="51107">MLIMRNALTVLLLSLSLTGLADTDCETGYFALQQALARAGIGDAQARTLTGFPHLGVNRWLAFQQRKAVSEPQQQQWIRLATAKAWRDQSVLVQRLTTDSDGFSPQTAQTLLASCLPVLAARTDFSVLPQAEIPDSYATWLRVAGMYPLMAWLATGSIDDYHREMSARFRDPARQPRQQFSPPTGGTVPVAPDVLSANPLRIPLPDTEQWQAMLSHYAPVVAVSDTQPWNVPGQIQLDETHTPVIRTETPVSYTWPSWTHFRGKNLLQINYQFWFSKRPKRGWLDTYAGSLDGVIWRVTLKPNGKVLFYDSIHPCGCYHKIYLVDPTLKAADIEGDKPVFYPGYVVDAYDQRITLLLEPDTHYLVRVTPTSDLLPTSSYQLADANALRALKHQDGTVASLFNARGLVPISKRAERFYLWPMGIPSAGAMRQPGEHAIAFKGRRHFDEATLAETLFE</sequence>
<dbReference type="eggNOG" id="ENOG502Z7KU">
    <property type="taxonomic scope" value="Bacteria"/>
</dbReference>
<feature type="signal peptide" evidence="1">
    <location>
        <begin position="1"/>
        <end position="21"/>
    </location>
</feature>
<feature type="chain" id="PRO_5004178921" evidence="1">
    <location>
        <begin position="22"/>
        <end position="456"/>
    </location>
</feature>
<dbReference type="HOGENOM" id="CLU_041904_0_0_6"/>
<dbReference type="AlphaFoldDB" id="Q0VTF4"/>
<reference evidence="2 3" key="1">
    <citation type="journal article" date="2006" name="Nat. Biotechnol.">
        <title>Genome sequence of the ubiquitous hydrocarbon-degrading marine bacterium Alcanivorax borkumensis.</title>
        <authorList>
            <person name="Schneiker S."/>
            <person name="Martins dos Santos V.A.P."/>
            <person name="Bartels D."/>
            <person name="Bekel T."/>
            <person name="Brecht M."/>
            <person name="Buhrmester J."/>
            <person name="Chernikova T.N."/>
            <person name="Denaro R."/>
            <person name="Ferrer M."/>
            <person name="Gertler C."/>
            <person name="Goesmann A."/>
            <person name="Golyshina O.V."/>
            <person name="Kaminski F."/>
            <person name="Khachane A.N."/>
            <person name="Lang S."/>
            <person name="Linke B."/>
            <person name="McHardy A.C."/>
            <person name="Meyer F."/>
            <person name="Nechitaylo T."/>
            <person name="Puehler A."/>
            <person name="Regenhardt D."/>
            <person name="Rupp O."/>
            <person name="Sabirova J.S."/>
            <person name="Selbitschka W."/>
            <person name="Yakimov M.M."/>
            <person name="Timmis K.N."/>
            <person name="Vorhoelter F.-J."/>
            <person name="Weidner S."/>
            <person name="Kaiser O."/>
            <person name="Golyshin P.N."/>
        </authorList>
    </citation>
    <scope>NUCLEOTIDE SEQUENCE [LARGE SCALE GENOMIC DNA]</scope>
    <source>
        <strain evidence="3">ATCC 700651 / DSM 11573 / NCIMB 13689 / SK2</strain>
    </source>
</reference>
<evidence type="ECO:0000313" key="3">
    <source>
        <dbReference type="Proteomes" id="UP000008871"/>
    </source>
</evidence>
<accession>Q0VTF4</accession>